<dbReference type="AlphaFoldDB" id="A0A841TIM4"/>
<sequence>MNIIQKIFKAFKPSNNSISKSNISADNTTKNHLKEPTDKINTPAPLKPAELLLLDYVTGSSSNIQFPGYFEYRYEINPHLTLKKLIDQGYLSVTHNVEENMRKSTMPVLKDVLKQKSLKTSGKKEDLILRIQEHVDQKELSQLFPDLVYQLTEQGQKAVQENDHIWFFHSQNYVDVTIDEAQQEKVKKPGLSKFEIGYKILNIKKQSRWKERNFGLYRNILLGFSVLQEQEGKYEESLRNLFEICFIDLSGMSNNFDKQYLHIVEKNFFPYEESTCTLAPGIKSRIVHLRDELNLSENDFKELYFGAVNSLQVPFHIFTKQETYQILVEELNENQERLKQIYLEAKKRYKFQNKR</sequence>
<evidence type="ECO:0000256" key="2">
    <source>
        <dbReference type="SAM" id="MobiDB-lite"/>
    </source>
</evidence>
<gene>
    <name evidence="4" type="ORF">H4Q31_13620</name>
</gene>
<feature type="region of interest" description="Disordered" evidence="2">
    <location>
        <begin position="19"/>
        <end position="41"/>
    </location>
</feature>
<dbReference type="Gene3D" id="1.10.720.30">
    <property type="entry name" value="SAP domain"/>
    <property type="match status" value="1"/>
</dbReference>
<dbReference type="SUPFAM" id="SSF68906">
    <property type="entry name" value="SAP domain"/>
    <property type="match status" value="1"/>
</dbReference>
<comment type="caution">
    <text evidence="4">The sequence shown here is derived from an EMBL/GenBank/DDBJ whole genome shotgun (WGS) entry which is preliminary data.</text>
</comment>
<name>A0A841TIM4_9BACL</name>
<dbReference type="PROSITE" id="PS50800">
    <property type="entry name" value="SAP"/>
    <property type="match status" value="1"/>
</dbReference>
<reference evidence="4 5" key="1">
    <citation type="submission" date="2020-08" db="EMBL/GenBank/DDBJ databases">
        <title>Cohnella phylogeny.</title>
        <authorList>
            <person name="Dunlap C."/>
        </authorList>
    </citation>
    <scope>NUCLEOTIDE SEQUENCE [LARGE SCALE GENOMIC DNA]</scope>
    <source>
        <strain evidence="4 5">DSM 103658</strain>
    </source>
</reference>
<evidence type="ECO:0000256" key="1">
    <source>
        <dbReference type="SAM" id="Coils"/>
    </source>
</evidence>
<dbReference type="EMBL" id="JACJVN010000054">
    <property type="protein sequence ID" value="MBB6678341.1"/>
    <property type="molecule type" value="Genomic_DNA"/>
</dbReference>
<proteinExistence type="predicted"/>
<evidence type="ECO:0000259" key="3">
    <source>
        <dbReference type="PROSITE" id="PS50800"/>
    </source>
</evidence>
<protein>
    <submittedName>
        <fullName evidence="4">SAP domain-containing protein</fullName>
    </submittedName>
</protein>
<keyword evidence="5" id="KW-1185">Reference proteome</keyword>
<dbReference type="InterPro" id="IPR036361">
    <property type="entry name" value="SAP_dom_sf"/>
</dbReference>
<feature type="coiled-coil region" evidence="1">
    <location>
        <begin position="321"/>
        <end position="348"/>
    </location>
</feature>
<organism evidence="4 5">
    <name type="scientific">Cohnella lubricantis</name>
    <dbReference type="NCBI Taxonomy" id="2163172"/>
    <lineage>
        <taxon>Bacteria</taxon>
        <taxon>Bacillati</taxon>
        <taxon>Bacillota</taxon>
        <taxon>Bacilli</taxon>
        <taxon>Bacillales</taxon>
        <taxon>Paenibacillaceae</taxon>
        <taxon>Cohnella</taxon>
    </lineage>
</organism>
<feature type="domain" description="SAP" evidence="3">
    <location>
        <begin position="101"/>
        <end position="135"/>
    </location>
</feature>
<accession>A0A841TIM4</accession>
<evidence type="ECO:0000313" key="4">
    <source>
        <dbReference type="EMBL" id="MBB6678341.1"/>
    </source>
</evidence>
<evidence type="ECO:0000313" key="5">
    <source>
        <dbReference type="Proteomes" id="UP000574133"/>
    </source>
</evidence>
<dbReference type="Proteomes" id="UP000574133">
    <property type="component" value="Unassembled WGS sequence"/>
</dbReference>
<dbReference type="Pfam" id="PF02037">
    <property type="entry name" value="SAP"/>
    <property type="match status" value="1"/>
</dbReference>
<dbReference type="SMART" id="SM00513">
    <property type="entry name" value="SAP"/>
    <property type="match status" value="1"/>
</dbReference>
<keyword evidence="1" id="KW-0175">Coiled coil</keyword>
<dbReference type="RefSeq" id="WP_185179613.1">
    <property type="nucleotide sequence ID" value="NZ_CBCSEP010000041.1"/>
</dbReference>
<dbReference type="InterPro" id="IPR003034">
    <property type="entry name" value="SAP_dom"/>
</dbReference>